<keyword evidence="10" id="KW-1185">Reference proteome</keyword>
<evidence type="ECO:0000256" key="2">
    <source>
        <dbReference type="ARBA" id="ARBA00022801"/>
    </source>
</evidence>
<dbReference type="Gene3D" id="2.40.160.50">
    <property type="entry name" value="membrane protein fhac: a member of the omp85/tpsb transporter family"/>
    <property type="match status" value="1"/>
</dbReference>
<feature type="domain" description="PNPLA" evidence="7">
    <location>
        <begin position="25"/>
        <end position="217"/>
    </location>
</feature>
<evidence type="ECO:0000313" key="10">
    <source>
        <dbReference type="Proteomes" id="UP001239782"/>
    </source>
</evidence>
<accession>A0AA51RQN4</accession>
<feature type="short sequence motif" description="DGA/G" evidence="6">
    <location>
        <begin position="204"/>
        <end position="206"/>
    </location>
</feature>
<dbReference type="Proteomes" id="UP001239782">
    <property type="component" value="Chromosome"/>
</dbReference>
<dbReference type="PANTHER" id="PTHR14226:SF29">
    <property type="entry name" value="NEUROPATHY TARGET ESTERASE SWS"/>
    <property type="match status" value="1"/>
</dbReference>
<dbReference type="Pfam" id="PF07244">
    <property type="entry name" value="POTRA"/>
    <property type="match status" value="1"/>
</dbReference>
<dbReference type="CDD" id="cd07205">
    <property type="entry name" value="Pat_PNPLA6_PNPLA7_NTE1_like"/>
    <property type="match status" value="1"/>
</dbReference>
<dbReference type="PROSITE" id="PS51635">
    <property type="entry name" value="PNPLA"/>
    <property type="match status" value="1"/>
</dbReference>
<organism evidence="9 10">
    <name type="scientific">Pleionea litopenaei</name>
    <dbReference type="NCBI Taxonomy" id="3070815"/>
    <lineage>
        <taxon>Bacteria</taxon>
        <taxon>Pseudomonadati</taxon>
        <taxon>Pseudomonadota</taxon>
        <taxon>Gammaproteobacteria</taxon>
        <taxon>Oceanospirillales</taxon>
        <taxon>Pleioneaceae</taxon>
        <taxon>Pleionea</taxon>
    </lineage>
</organism>
<dbReference type="RefSeq" id="WP_309200968.1">
    <property type="nucleotide sequence ID" value="NZ_CP133548.1"/>
</dbReference>
<keyword evidence="3 6" id="KW-0442">Lipid degradation</keyword>
<dbReference type="Gene3D" id="3.10.20.310">
    <property type="entry name" value="membrane protein fhac"/>
    <property type="match status" value="1"/>
</dbReference>
<dbReference type="Pfam" id="PF01734">
    <property type="entry name" value="Patatin"/>
    <property type="match status" value="1"/>
</dbReference>
<protein>
    <submittedName>
        <fullName evidence="9">Patatin-like phospholipase family protein</fullName>
    </submittedName>
</protein>
<evidence type="ECO:0000256" key="5">
    <source>
        <dbReference type="ARBA" id="ARBA00023136"/>
    </source>
</evidence>
<dbReference type="GO" id="GO:0016042">
    <property type="term" value="P:lipid catabolic process"/>
    <property type="evidence" value="ECO:0007669"/>
    <property type="project" value="UniProtKB-UniRule"/>
</dbReference>
<keyword evidence="4 6" id="KW-0443">Lipid metabolism</keyword>
<comment type="subcellular location">
    <subcellularLocation>
        <location evidence="1">Membrane</location>
    </subcellularLocation>
</comment>
<dbReference type="InterPro" id="IPR050301">
    <property type="entry name" value="NTE"/>
</dbReference>
<dbReference type="InterPro" id="IPR000184">
    <property type="entry name" value="Bac_surfAg_D15"/>
</dbReference>
<dbReference type="Gene3D" id="3.40.1090.10">
    <property type="entry name" value="Cytosolic phospholipase A2 catalytic domain"/>
    <property type="match status" value="2"/>
</dbReference>
<name>A0AA51RQN4_9GAMM</name>
<sequence>MRLGLLLLLIVSAELSFAQDTKIGLALSGGGARGAAHIGVLRELERQNISVDYIAGTSMGAIVGALYASGYSVDEIEVILHSIDWEAAFDDEVAREKFSYRRKIDSRRFISSIQIGLDDEGFKLPAGIVSGQSIGLILNRHLAPVSHIQDFDQLDIPFRAVATNLVDGKEEVLDRGSLVEAVTASMSIPGFLIPIERGDKLLVDGGIANNLPVSVVRNMGADIVIAVDISTPLYQRDKINDVVDVADQLSSLLTRKNTLLQIQSLTEHDVLIVPQLDDIATSDFARVADAIPRGEEAAQASEKLTRIASQYAKPSQHNRKENWSKTTNLKVTKIIINNDSNISNERILSKVSLKVGDTFNLKKLEQDIDTIYGMGYFNLVQYALTPTNDGYQVSINIKEKSWGPNYLRVGFNFSTSEDIDSRFNFSSNYLMSNINDYNGELSFDLTFGNDKKFTLDWYQPLDTIWSPFLELEGSFISNQYNFYNENNFAFELSTQSYETDLSLGFEFDNWGEMRVGARYIDGKVEQKVGTPLIDVLDYRDALEYFKVEVDTLDSVYFPQKGFLWRTSYTRSNPSLGALTDYHKNQTQIIKAFEWNHNSITIGMNYQRNKGNLIPLNAYYRSGGLLDFSGYEINQITSQNKANTRATYMRKFMPADYLDLYLGLSYEEGVIWNTDESLDWDNAIEGFSIFVGMDTQLGPLYLGYGQNNDDAKSYYLMLDKLF</sequence>
<dbReference type="GO" id="GO:0019867">
    <property type="term" value="C:outer membrane"/>
    <property type="evidence" value="ECO:0007669"/>
    <property type="project" value="InterPro"/>
</dbReference>
<dbReference type="InterPro" id="IPR016035">
    <property type="entry name" value="Acyl_Trfase/lysoPLipase"/>
</dbReference>
<feature type="domain" description="POTRA" evidence="8">
    <location>
        <begin position="329"/>
        <end position="400"/>
    </location>
</feature>
<keyword evidence="2 6" id="KW-0378">Hydrolase</keyword>
<keyword evidence="5" id="KW-0472">Membrane</keyword>
<dbReference type="PROSITE" id="PS51779">
    <property type="entry name" value="POTRA"/>
    <property type="match status" value="1"/>
</dbReference>
<dbReference type="Pfam" id="PF01103">
    <property type="entry name" value="Omp85"/>
    <property type="match status" value="1"/>
</dbReference>
<evidence type="ECO:0000256" key="1">
    <source>
        <dbReference type="ARBA" id="ARBA00004370"/>
    </source>
</evidence>
<reference evidence="9 10" key="1">
    <citation type="submission" date="2023-08" db="EMBL/GenBank/DDBJ databases">
        <title>Pleionea litopenaei sp. nov., isolated from stomach of juvenile Litopenaeus vannamei.</title>
        <authorList>
            <person name="Rho A.M."/>
            <person name="Hwang C.Y."/>
        </authorList>
    </citation>
    <scope>NUCLEOTIDE SEQUENCE [LARGE SCALE GENOMIC DNA]</scope>
    <source>
        <strain evidence="9 10">HL-JVS1</strain>
    </source>
</reference>
<feature type="active site" description="Nucleophile" evidence="6">
    <location>
        <position position="58"/>
    </location>
</feature>
<dbReference type="InterPro" id="IPR002641">
    <property type="entry name" value="PNPLA_dom"/>
</dbReference>
<evidence type="ECO:0000259" key="8">
    <source>
        <dbReference type="PROSITE" id="PS51779"/>
    </source>
</evidence>
<evidence type="ECO:0000313" key="9">
    <source>
        <dbReference type="EMBL" id="WMS85815.1"/>
    </source>
</evidence>
<dbReference type="PANTHER" id="PTHR14226">
    <property type="entry name" value="NEUROPATHY TARGET ESTERASE/SWISS CHEESE D.MELANOGASTER"/>
    <property type="match status" value="1"/>
</dbReference>
<dbReference type="KEGG" id="plei:Q9312_11365"/>
<dbReference type="InterPro" id="IPR034746">
    <property type="entry name" value="POTRA"/>
</dbReference>
<gene>
    <name evidence="9" type="ORF">Q9312_11365</name>
</gene>
<dbReference type="SUPFAM" id="SSF52151">
    <property type="entry name" value="FabD/lysophospholipase-like"/>
    <property type="match status" value="1"/>
</dbReference>
<proteinExistence type="predicted"/>
<evidence type="ECO:0000259" key="7">
    <source>
        <dbReference type="PROSITE" id="PS51635"/>
    </source>
</evidence>
<dbReference type="EMBL" id="CP133548">
    <property type="protein sequence ID" value="WMS85815.1"/>
    <property type="molecule type" value="Genomic_DNA"/>
</dbReference>
<dbReference type="GO" id="GO:0016787">
    <property type="term" value="F:hydrolase activity"/>
    <property type="evidence" value="ECO:0007669"/>
    <property type="project" value="UniProtKB-UniRule"/>
</dbReference>
<dbReference type="AlphaFoldDB" id="A0AA51RQN4"/>
<evidence type="ECO:0000256" key="4">
    <source>
        <dbReference type="ARBA" id="ARBA00023098"/>
    </source>
</evidence>
<feature type="short sequence motif" description="GXGXXG" evidence="6">
    <location>
        <begin position="29"/>
        <end position="34"/>
    </location>
</feature>
<dbReference type="InterPro" id="IPR010827">
    <property type="entry name" value="BamA/TamA_POTRA"/>
</dbReference>
<evidence type="ECO:0000256" key="3">
    <source>
        <dbReference type="ARBA" id="ARBA00022963"/>
    </source>
</evidence>
<feature type="short sequence motif" description="GXSXG" evidence="6">
    <location>
        <begin position="56"/>
        <end position="60"/>
    </location>
</feature>
<evidence type="ECO:0000256" key="6">
    <source>
        <dbReference type="PROSITE-ProRule" id="PRU01161"/>
    </source>
</evidence>
<feature type="active site" description="Proton acceptor" evidence="6">
    <location>
        <position position="204"/>
    </location>
</feature>